<comment type="caution">
    <text evidence="3">The sequence shown here is derived from an EMBL/GenBank/DDBJ whole genome shotgun (WGS) entry which is preliminary data.</text>
</comment>
<dbReference type="Proteomes" id="UP000320735">
    <property type="component" value="Unassembled WGS sequence"/>
</dbReference>
<evidence type="ECO:0000256" key="1">
    <source>
        <dbReference type="SAM" id="Phobius"/>
    </source>
</evidence>
<evidence type="ECO:0000313" key="3">
    <source>
        <dbReference type="EMBL" id="TWU05125.1"/>
    </source>
</evidence>
<sequence>MKWYWDIPLAIVTVLCCTLIVMGISGFHPAWSTVAFLVVVGGVFLVWVLGMLGFSPPSSPCGLRQGIPYSQGIYFPLITSSTVGFGDITPKTGIGQCISVFLAFVGTIYFGLMVTVATRAFTETIKESLHAQGKPESNG</sequence>
<dbReference type="RefSeq" id="WP_146374230.1">
    <property type="nucleotide sequence ID" value="NZ_SJPP01000004.1"/>
</dbReference>
<dbReference type="SUPFAM" id="SSF81324">
    <property type="entry name" value="Voltage-gated potassium channels"/>
    <property type="match status" value="1"/>
</dbReference>
<feature type="transmembrane region" description="Helical" evidence="1">
    <location>
        <begin position="98"/>
        <end position="121"/>
    </location>
</feature>
<evidence type="ECO:0000313" key="4">
    <source>
        <dbReference type="Proteomes" id="UP000320735"/>
    </source>
</evidence>
<dbReference type="AlphaFoldDB" id="A0A5C6AYJ9"/>
<dbReference type="OrthoDB" id="9785285at2"/>
<name>A0A5C6AYJ9_9PLAN</name>
<feature type="domain" description="Potassium channel" evidence="2">
    <location>
        <begin position="42"/>
        <end position="122"/>
    </location>
</feature>
<dbReference type="InterPro" id="IPR013099">
    <property type="entry name" value="K_chnl_dom"/>
</dbReference>
<dbReference type="Gene3D" id="1.10.287.70">
    <property type="match status" value="1"/>
</dbReference>
<dbReference type="EMBL" id="SJPP01000004">
    <property type="protein sequence ID" value="TWU05125.1"/>
    <property type="molecule type" value="Genomic_DNA"/>
</dbReference>
<feature type="transmembrane region" description="Helical" evidence="1">
    <location>
        <begin position="34"/>
        <end position="54"/>
    </location>
</feature>
<reference evidence="3 4" key="1">
    <citation type="submission" date="2019-02" db="EMBL/GenBank/DDBJ databases">
        <title>Deep-cultivation of Planctomycetes and their phenomic and genomic characterization uncovers novel biology.</title>
        <authorList>
            <person name="Wiegand S."/>
            <person name="Jogler M."/>
            <person name="Boedeker C."/>
            <person name="Pinto D."/>
            <person name="Vollmers J."/>
            <person name="Rivas-Marin E."/>
            <person name="Kohn T."/>
            <person name="Peeters S.H."/>
            <person name="Heuer A."/>
            <person name="Rast P."/>
            <person name="Oberbeckmann S."/>
            <person name="Bunk B."/>
            <person name="Jeske O."/>
            <person name="Meyerdierks A."/>
            <person name="Storesund J.E."/>
            <person name="Kallscheuer N."/>
            <person name="Luecker S."/>
            <person name="Lage O.M."/>
            <person name="Pohl T."/>
            <person name="Merkel B.J."/>
            <person name="Hornburger P."/>
            <person name="Mueller R.-W."/>
            <person name="Bruemmer F."/>
            <person name="Labrenz M."/>
            <person name="Spormann A.M."/>
            <person name="Op Den Camp H."/>
            <person name="Overmann J."/>
            <person name="Amann R."/>
            <person name="Jetten M.S.M."/>
            <person name="Mascher T."/>
            <person name="Medema M.H."/>
            <person name="Devos D.P."/>
            <person name="Kaster A.-K."/>
            <person name="Ovreas L."/>
            <person name="Rohde M."/>
            <person name="Galperin M.Y."/>
            <person name="Jogler C."/>
        </authorList>
    </citation>
    <scope>NUCLEOTIDE SEQUENCE [LARGE SCALE GENOMIC DNA]</scope>
    <source>
        <strain evidence="3 4">CA54</strain>
    </source>
</reference>
<protein>
    <submittedName>
        <fullName evidence="3">Ion channel</fullName>
    </submittedName>
</protein>
<organism evidence="3 4">
    <name type="scientific">Symmachiella macrocystis</name>
    <dbReference type="NCBI Taxonomy" id="2527985"/>
    <lineage>
        <taxon>Bacteria</taxon>
        <taxon>Pseudomonadati</taxon>
        <taxon>Planctomycetota</taxon>
        <taxon>Planctomycetia</taxon>
        <taxon>Planctomycetales</taxon>
        <taxon>Planctomycetaceae</taxon>
        <taxon>Symmachiella</taxon>
    </lineage>
</organism>
<keyword evidence="1" id="KW-1133">Transmembrane helix</keyword>
<keyword evidence="1" id="KW-0812">Transmembrane</keyword>
<accession>A0A5C6AYJ9</accession>
<feature type="transmembrane region" description="Helical" evidence="1">
    <location>
        <begin position="7"/>
        <end position="28"/>
    </location>
</feature>
<gene>
    <name evidence="3" type="ORF">CA54_58130</name>
</gene>
<dbReference type="Pfam" id="PF07885">
    <property type="entry name" value="Ion_trans_2"/>
    <property type="match status" value="1"/>
</dbReference>
<keyword evidence="4" id="KW-1185">Reference proteome</keyword>
<keyword evidence="1" id="KW-0472">Membrane</keyword>
<evidence type="ECO:0000259" key="2">
    <source>
        <dbReference type="Pfam" id="PF07885"/>
    </source>
</evidence>
<proteinExistence type="predicted"/>